<keyword evidence="2" id="KW-1185">Reference proteome</keyword>
<dbReference type="OrthoDB" id="7061841at2"/>
<reference evidence="1 2" key="1">
    <citation type="submission" date="2016-02" db="EMBL/GenBank/DDBJ databases">
        <title>Paenibacillus sp. LPB0068, isolated from Crassostrea gigas.</title>
        <authorList>
            <person name="Shin S.-K."/>
            <person name="Yi H."/>
        </authorList>
    </citation>
    <scope>NUCLEOTIDE SEQUENCE [LARGE SCALE GENOMIC DNA]</scope>
    <source>
        <strain evidence="1 2">LPB0068</strain>
    </source>
</reference>
<accession>A0A167AJK2</accession>
<gene>
    <name evidence="1" type="ORF">PNBC_21345</name>
</gene>
<proteinExistence type="predicted"/>
<comment type="caution">
    <text evidence="1">The sequence shown here is derived from an EMBL/GenBank/DDBJ whole genome shotgun (WGS) entry which is preliminary data.</text>
</comment>
<dbReference type="InterPro" id="IPR046169">
    <property type="entry name" value="DUF6171"/>
</dbReference>
<dbReference type="EMBL" id="LSFN01000044">
    <property type="protein sequence ID" value="OAB71104.1"/>
    <property type="molecule type" value="Genomic_DNA"/>
</dbReference>
<dbReference type="Pfam" id="PF19668">
    <property type="entry name" value="DUF6171"/>
    <property type="match status" value="1"/>
</dbReference>
<evidence type="ECO:0000313" key="1">
    <source>
        <dbReference type="EMBL" id="OAB71104.1"/>
    </source>
</evidence>
<sequence length="91" mass="10237">MIEQETTCKGCREEYKVTDQQITRVLATMKITPEQSASDAVYAERLQICSGCTKLMNNHTCTLCGCIVPITAKFKDKKCPFPGEDRWASNQ</sequence>
<evidence type="ECO:0000313" key="2">
    <source>
        <dbReference type="Proteomes" id="UP000077134"/>
    </source>
</evidence>
<dbReference type="Proteomes" id="UP000077134">
    <property type="component" value="Unassembled WGS sequence"/>
</dbReference>
<dbReference type="AlphaFoldDB" id="A0A167AJK2"/>
<name>A0A167AJK2_9BACL</name>
<dbReference type="KEGG" id="pcx:LPB68_09195"/>
<organism evidence="1 2">
    <name type="scientific">Paenibacillus crassostreae</name>
    <dbReference type="NCBI Taxonomy" id="1763538"/>
    <lineage>
        <taxon>Bacteria</taxon>
        <taxon>Bacillati</taxon>
        <taxon>Bacillota</taxon>
        <taxon>Bacilli</taxon>
        <taxon>Bacillales</taxon>
        <taxon>Paenibacillaceae</taxon>
        <taxon>Paenibacillus</taxon>
    </lineage>
</organism>
<dbReference type="RefSeq" id="WP_068661450.1">
    <property type="nucleotide sequence ID" value="NZ_CP017770.1"/>
</dbReference>
<protein>
    <submittedName>
        <fullName evidence="1">Uncharacterized protein</fullName>
    </submittedName>
</protein>